<gene>
    <name evidence="1" type="ORF">ACFQ4H_32975</name>
</gene>
<keyword evidence="2" id="KW-1185">Reference proteome</keyword>
<evidence type="ECO:0000313" key="2">
    <source>
        <dbReference type="Proteomes" id="UP001597260"/>
    </source>
</evidence>
<dbReference type="Pfam" id="PF09234">
    <property type="entry name" value="DUF1963"/>
    <property type="match status" value="1"/>
</dbReference>
<dbReference type="Gene3D" id="2.30.320.10">
    <property type="entry name" value="YwqG-like"/>
    <property type="match status" value="1"/>
</dbReference>
<comment type="caution">
    <text evidence="1">The sequence shown here is derived from an EMBL/GenBank/DDBJ whole genome shotgun (WGS) entry which is preliminary data.</text>
</comment>
<dbReference type="InterPro" id="IPR035948">
    <property type="entry name" value="YwqG-like_sf"/>
</dbReference>
<accession>A0ABW3YMU7</accession>
<dbReference type="EMBL" id="JBHTMP010000102">
    <property type="protein sequence ID" value="MFD1325902.1"/>
    <property type="molecule type" value="Genomic_DNA"/>
</dbReference>
<name>A0ABW3YMU7_9ACTN</name>
<dbReference type="InterPro" id="IPR015315">
    <property type="entry name" value="DUF1963"/>
</dbReference>
<sequence length="255" mass="27034">MDVGHALAGLRTVCVAEFGEAAGSRLAALARPGFGILRGDDPSPTGRCAVGGPALLEPGTPWPEADGFPLSLLAVLDLEALAPWLGEHRPSPAGLLNFFVVEPGPGQPYPEVDFDDPRWLRVVPADPARAVEVAAPVGTVSFGREPLHAEPVLTMPDEWSAAVQDIDFGLHPLDAATKVAAFYESGGLVTNPPRCAAFGWPVGELGSIHRWEDSHVHLLKLLDGPSACPTLYFMIPEAAFRSGDFSQAIVTLETY</sequence>
<evidence type="ECO:0000313" key="1">
    <source>
        <dbReference type="EMBL" id="MFD1325902.1"/>
    </source>
</evidence>
<protein>
    <submittedName>
        <fullName evidence="1">DUF1963 domain-containing protein</fullName>
    </submittedName>
</protein>
<dbReference type="RefSeq" id="WP_377578860.1">
    <property type="nucleotide sequence ID" value="NZ_JBHTMP010000102.1"/>
</dbReference>
<dbReference type="SUPFAM" id="SSF103032">
    <property type="entry name" value="Hypothetical protein YwqG"/>
    <property type="match status" value="1"/>
</dbReference>
<dbReference type="Proteomes" id="UP001597260">
    <property type="component" value="Unassembled WGS sequence"/>
</dbReference>
<reference evidence="2" key="1">
    <citation type="journal article" date="2019" name="Int. J. Syst. Evol. Microbiol.">
        <title>The Global Catalogue of Microorganisms (GCM) 10K type strain sequencing project: providing services to taxonomists for standard genome sequencing and annotation.</title>
        <authorList>
            <consortium name="The Broad Institute Genomics Platform"/>
            <consortium name="The Broad Institute Genome Sequencing Center for Infectious Disease"/>
            <person name="Wu L."/>
            <person name="Ma J."/>
        </authorList>
    </citation>
    <scope>NUCLEOTIDE SEQUENCE [LARGE SCALE GENOMIC DNA]</scope>
    <source>
        <strain evidence="2">JCM 31037</strain>
    </source>
</reference>
<proteinExistence type="predicted"/>
<organism evidence="1 2">
    <name type="scientific">Micromonospora sonneratiae</name>
    <dbReference type="NCBI Taxonomy" id="1184706"/>
    <lineage>
        <taxon>Bacteria</taxon>
        <taxon>Bacillati</taxon>
        <taxon>Actinomycetota</taxon>
        <taxon>Actinomycetes</taxon>
        <taxon>Micromonosporales</taxon>
        <taxon>Micromonosporaceae</taxon>
        <taxon>Micromonospora</taxon>
    </lineage>
</organism>